<evidence type="ECO:0000256" key="1">
    <source>
        <dbReference type="SAM" id="MobiDB-lite"/>
    </source>
</evidence>
<dbReference type="PANTHER" id="PTHR37557">
    <property type="entry name" value="115 KDA PROTEIN IN TYPE-1 RETROTRANSPOSABLE ELEMENT R1DM-LIKE PROTEIN-RELATED-RELATED"/>
    <property type="match status" value="1"/>
</dbReference>
<organism evidence="3 4">
    <name type="scientific">Tenebrio molitor</name>
    <name type="common">Yellow mealworm beetle</name>
    <dbReference type="NCBI Taxonomy" id="7067"/>
    <lineage>
        <taxon>Eukaryota</taxon>
        <taxon>Metazoa</taxon>
        <taxon>Ecdysozoa</taxon>
        <taxon>Arthropoda</taxon>
        <taxon>Hexapoda</taxon>
        <taxon>Insecta</taxon>
        <taxon>Pterygota</taxon>
        <taxon>Neoptera</taxon>
        <taxon>Endopterygota</taxon>
        <taxon>Coleoptera</taxon>
        <taxon>Polyphaga</taxon>
        <taxon>Cucujiformia</taxon>
        <taxon>Tenebrionidae</taxon>
        <taxon>Tenebrio</taxon>
    </lineage>
</organism>
<feature type="region of interest" description="Disordered" evidence="1">
    <location>
        <begin position="21"/>
        <end position="60"/>
    </location>
</feature>
<dbReference type="Pfam" id="PF00078">
    <property type="entry name" value="RVT_1"/>
    <property type="match status" value="1"/>
</dbReference>
<reference evidence="3" key="1">
    <citation type="journal article" date="2020" name="J Insects Food Feed">
        <title>The yellow mealworm (Tenebrio molitor) genome: a resource for the emerging insects as food and feed industry.</title>
        <authorList>
            <person name="Eriksson T."/>
            <person name="Andere A."/>
            <person name="Kelstrup H."/>
            <person name="Emery V."/>
            <person name="Picard C."/>
        </authorList>
    </citation>
    <scope>NUCLEOTIDE SEQUENCE</scope>
    <source>
        <strain evidence="3">Stoneville</strain>
        <tissue evidence="3">Whole head</tissue>
    </source>
</reference>
<feature type="compositionally biased region" description="Basic and acidic residues" evidence="1">
    <location>
        <begin position="536"/>
        <end position="546"/>
    </location>
</feature>
<keyword evidence="4" id="KW-1185">Reference proteome</keyword>
<feature type="compositionally biased region" description="Basic and acidic residues" evidence="1">
    <location>
        <begin position="553"/>
        <end position="585"/>
    </location>
</feature>
<feature type="region of interest" description="Disordered" evidence="1">
    <location>
        <begin position="536"/>
        <end position="585"/>
    </location>
</feature>
<protein>
    <recommendedName>
        <fullName evidence="2">Reverse transcriptase domain-containing protein</fullName>
    </recommendedName>
</protein>
<evidence type="ECO:0000313" key="3">
    <source>
        <dbReference type="EMBL" id="KAH0810097.1"/>
    </source>
</evidence>
<accession>A0A8J6L7Z0</accession>
<evidence type="ECO:0000259" key="2">
    <source>
        <dbReference type="Pfam" id="PF00078"/>
    </source>
</evidence>
<feature type="domain" description="Reverse transcriptase" evidence="2">
    <location>
        <begin position="164"/>
        <end position="259"/>
    </location>
</feature>
<evidence type="ECO:0000313" key="4">
    <source>
        <dbReference type="Proteomes" id="UP000719412"/>
    </source>
</evidence>
<gene>
    <name evidence="3" type="ORF">GEV33_012694</name>
</gene>
<proteinExistence type="predicted"/>
<dbReference type="AlphaFoldDB" id="A0A8J6L7Z0"/>
<dbReference type="PANTHER" id="PTHR37557:SF4">
    <property type="entry name" value="CCHC-TYPE DOMAIN-CONTAINING PROTEIN"/>
    <property type="match status" value="1"/>
</dbReference>
<sequence length="616" mass="71424">MAALSTRKTYHAGIHRILQSRARSSPEGFLSRRRRLFTTSPAPPRGGTTGLPQRPPKLVRSSSDLFSVPLNHQKEDPLYRVRSDRRTTVLHPARCRNLASRPVAGKINVVLSRTSMSFSPVPLPDPDNWSFDCGRPLWVVIVPTSVSKILNNVPERRDREMDNPKNYRPITLLPEHGKIFEKVIRSRLYVSKQRLHLDKQYDFTPDKSTIDGLEVFMSNCKDPKHKYIATIFADIKGAFDNVWWSGLQYLIKNLELPGYLPSILGSYVDDRMVTTGISQLPRDAPRDAHRALSSSPPRIHRDITVKVNNKKLEIVKEFKYLGILIDSKLTFQKHVNYCCERATTILLALMARPHQMGHTGYKINLLNIQVLLHISKIKRKLNQVQGVAAKLMGRCYTSTSHEATGVIAGLSPPDLKTAEIACRKALKKKGTHPYLHLEIRREDFDSPRHLRQYLELVTLDFWQQREYGVRDDPIHRLERYALFADEGEALCRILGTREVCVAEVPNCPLEDSPYGIFLLEVGSTILENKESSRWKRRMQDTDGMLERKKKNKEKKERDRRRWMNVDMSERDKNTDKQERREIIKEPRDNREYERCMTEEIPEYLRRESARERNMMA</sequence>
<dbReference type="EMBL" id="JABDTM020027718">
    <property type="protein sequence ID" value="KAH0810097.1"/>
    <property type="molecule type" value="Genomic_DNA"/>
</dbReference>
<comment type="caution">
    <text evidence="3">The sequence shown here is derived from an EMBL/GenBank/DDBJ whole genome shotgun (WGS) entry which is preliminary data.</text>
</comment>
<dbReference type="InterPro" id="IPR000477">
    <property type="entry name" value="RT_dom"/>
</dbReference>
<name>A0A8J6L7Z0_TENMO</name>
<reference evidence="3" key="2">
    <citation type="submission" date="2021-08" db="EMBL/GenBank/DDBJ databases">
        <authorList>
            <person name="Eriksson T."/>
        </authorList>
    </citation>
    <scope>NUCLEOTIDE SEQUENCE</scope>
    <source>
        <strain evidence="3">Stoneville</strain>
        <tissue evidence="3">Whole head</tissue>
    </source>
</reference>
<dbReference type="Proteomes" id="UP000719412">
    <property type="component" value="Unassembled WGS sequence"/>
</dbReference>